<dbReference type="PROSITE" id="PS50105">
    <property type="entry name" value="SAM_DOMAIN"/>
    <property type="match status" value="1"/>
</dbReference>
<dbReference type="Pfam" id="PF07647">
    <property type="entry name" value="SAM_2"/>
    <property type="match status" value="1"/>
</dbReference>
<name>A0A7S0AVU2_9STRA</name>
<feature type="compositionally biased region" description="Low complexity" evidence="1">
    <location>
        <begin position="147"/>
        <end position="160"/>
    </location>
</feature>
<dbReference type="SUPFAM" id="SSF47769">
    <property type="entry name" value="SAM/Pointed domain"/>
    <property type="match status" value="1"/>
</dbReference>
<accession>A0A7S0AVU2</accession>
<evidence type="ECO:0000256" key="1">
    <source>
        <dbReference type="SAM" id="MobiDB-lite"/>
    </source>
</evidence>
<feature type="region of interest" description="Disordered" evidence="1">
    <location>
        <begin position="73"/>
        <end position="165"/>
    </location>
</feature>
<gene>
    <name evidence="3" type="ORF">MPOL1434_LOCUS8573</name>
</gene>
<protein>
    <recommendedName>
        <fullName evidence="2">SAM domain-containing protein</fullName>
    </recommendedName>
</protein>
<dbReference type="SMART" id="SM00454">
    <property type="entry name" value="SAM"/>
    <property type="match status" value="1"/>
</dbReference>
<dbReference type="InterPro" id="IPR001660">
    <property type="entry name" value="SAM"/>
</dbReference>
<evidence type="ECO:0000259" key="2">
    <source>
        <dbReference type="PROSITE" id="PS50105"/>
    </source>
</evidence>
<dbReference type="Pfam" id="PF13436">
    <property type="entry name" value="Gly-zipper_OmpA"/>
    <property type="match status" value="1"/>
</dbReference>
<reference evidence="3" key="1">
    <citation type="submission" date="2021-01" db="EMBL/GenBank/DDBJ databases">
        <authorList>
            <person name="Corre E."/>
            <person name="Pelletier E."/>
            <person name="Niang G."/>
            <person name="Scheremetjew M."/>
            <person name="Finn R."/>
            <person name="Kale V."/>
            <person name="Holt S."/>
            <person name="Cochrane G."/>
            <person name="Meng A."/>
            <person name="Brown T."/>
            <person name="Cohen L."/>
        </authorList>
    </citation>
    <scope>NUCLEOTIDE SEQUENCE</scope>
    <source>
        <strain evidence="3">CCMP3303</strain>
    </source>
</reference>
<evidence type="ECO:0000313" key="3">
    <source>
        <dbReference type="EMBL" id="CAD8375598.1"/>
    </source>
</evidence>
<dbReference type="EMBL" id="HBEJ01014612">
    <property type="protein sequence ID" value="CAD8375598.1"/>
    <property type="molecule type" value="Transcribed_RNA"/>
</dbReference>
<feature type="region of interest" description="Disordered" evidence="1">
    <location>
        <begin position="193"/>
        <end position="213"/>
    </location>
</feature>
<sequence length="213" mass="22090">MTAGGTKPINEWTVEEVGQWLVAIGLGSKVDVFATNAVSGDMLLELEEEDLKGDLTLTSLQIKKLKKSIEFNKSLEEGGAGSNEEDAAKMKELEEEMAKLKADLSAAEEKNKGLEEELQKLKVPEKKQEEVVEEKATPPPPPPQPKPNKQQGPGRPVVAGAAGGAARGAVMGAVAGAIAGDAAQGAKIGAATGATGGALRGVGARRARRRAFG</sequence>
<feature type="compositionally biased region" description="Basic and acidic residues" evidence="1">
    <location>
        <begin position="86"/>
        <end position="136"/>
    </location>
</feature>
<dbReference type="InterPro" id="IPR025693">
    <property type="entry name" value="Gly-zipper_OmpA-like_dom"/>
</dbReference>
<feature type="domain" description="SAM" evidence="2">
    <location>
        <begin position="12"/>
        <end position="60"/>
    </location>
</feature>
<proteinExistence type="predicted"/>
<dbReference type="InterPro" id="IPR013761">
    <property type="entry name" value="SAM/pointed_sf"/>
</dbReference>
<dbReference type="AlphaFoldDB" id="A0A7S0AVU2"/>
<organism evidence="3">
    <name type="scientific">Minutocellus polymorphus</name>
    <dbReference type="NCBI Taxonomy" id="265543"/>
    <lineage>
        <taxon>Eukaryota</taxon>
        <taxon>Sar</taxon>
        <taxon>Stramenopiles</taxon>
        <taxon>Ochrophyta</taxon>
        <taxon>Bacillariophyta</taxon>
        <taxon>Mediophyceae</taxon>
        <taxon>Cymatosirophycidae</taxon>
        <taxon>Cymatosirales</taxon>
        <taxon>Cymatosiraceae</taxon>
        <taxon>Minutocellus</taxon>
    </lineage>
</organism>
<feature type="compositionally biased region" description="Basic residues" evidence="1">
    <location>
        <begin position="203"/>
        <end position="213"/>
    </location>
</feature>
<dbReference type="Gene3D" id="1.10.150.50">
    <property type="entry name" value="Transcription Factor, Ets-1"/>
    <property type="match status" value="1"/>
</dbReference>
<feature type="compositionally biased region" description="Pro residues" evidence="1">
    <location>
        <begin position="137"/>
        <end position="146"/>
    </location>
</feature>